<dbReference type="Proteomes" id="UP000316714">
    <property type="component" value="Unassembled WGS sequence"/>
</dbReference>
<dbReference type="EMBL" id="SIHJ01000004">
    <property type="protein sequence ID" value="TWT31103.1"/>
    <property type="molecule type" value="Genomic_DNA"/>
</dbReference>
<dbReference type="AlphaFoldDB" id="A0A5C5UZK8"/>
<gene>
    <name evidence="1" type="ORF">KOR34_44770</name>
</gene>
<reference evidence="1 2" key="1">
    <citation type="submission" date="2019-02" db="EMBL/GenBank/DDBJ databases">
        <title>Deep-cultivation of Planctomycetes and their phenomic and genomic characterization uncovers novel biology.</title>
        <authorList>
            <person name="Wiegand S."/>
            <person name="Jogler M."/>
            <person name="Boedeker C."/>
            <person name="Pinto D."/>
            <person name="Vollmers J."/>
            <person name="Rivas-Marin E."/>
            <person name="Kohn T."/>
            <person name="Peeters S.H."/>
            <person name="Heuer A."/>
            <person name="Rast P."/>
            <person name="Oberbeckmann S."/>
            <person name="Bunk B."/>
            <person name="Jeske O."/>
            <person name="Meyerdierks A."/>
            <person name="Storesund J.E."/>
            <person name="Kallscheuer N."/>
            <person name="Luecker S."/>
            <person name="Lage O.M."/>
            <person name="Pohl T."/>
            <person name="Merkel B.J."/>
            <person name="Hornburger P."/>
            <person name="Mueller R.-W."/>
            <person name="Bruemmer F."/>
            <person name="Labrenz M."/>
            <person name="Spormann A.M."/>
            <person name="Op Den Camp H."/>
            <person name="Overmann J."/>
            <person name="Amann R."/>
            <person name="Jetten M.S.M."/>
            <person name="Mascher T."/>
            <person name="Medema M.H."/>
            <person name="Devos D.P."/>
            <person name="Kaster A.-K."/>
            <person name="Ovreas L."/>
            <person name="Rohde M."/>
            <person name="Galperin M.Y."/>
            <person name="Jogler C."/>
        </authorList>
    </citation>
    <scope>NUCLEOTIDE SEQUENCE [LARGE SCALE GENOMIC DNA]</scope>
    <source>
        <strain evidence="1 2">KOR34</strain>
    </source>
</reference>
<accession>A0A5C5UZK8</accession>
<comment type="caution">
    <text evidence="1">The sequence shown here is derived from an EMBL/GenBank/DDBJ whole genome shotgun (WGS) entry which is preliminary data.</text>
</comment>
<keyword evidence="2" id="KW-1185">Reference proteome</keyword>
<evidence type="ECO:0000313" key="1">
    <source>
        <dbReference type="EMBL" id="TWT31103.1"/>
    </source>
</evidence>
<organism evidence="1 2">
    <name type="scientific">Posidoniimonas corsicana</name>
    <dbReference type="NCBI Taxonomy" id="1938618"/>
    <lineage>
        <taxon>Bacteria</taxon>
        <taxon>Pseudomonadati</taxon>
        <taxon>Planctomycetota</taxon>
        <taxon>Planctomycetia</taxon>
        <taxon>Pirellulales</taxon>
        <taxon>Lacipirellulaceae</taxon>
        <taxon>Posidoniimonas</taxon>
    </lineage>
</organism>
<name>A0A5C5UZK8_9BACT</name>
<proteinExistence type="predicted"/>
<sequence>MPHKLQRFGCDFVTYHPLTMPEAEVNELTCQLVCRDRKQAGQRIGRPGRREITPELREKVKSMYRRCSLGDVGKIYGLPKSTVFDIVHC</sequence>
<evidence type="ECO:0000313" key="2">
    <source>
        <dbReference type="Proteomes" id="UP000316714"/>
    </source>
</evidence>
<protein>
    <submittedName>
        <fullName evidence="1">Uncharacterized protein</fullName>
    </submittedName>
</protein>